<evidence type="ECO:0000256" key="1">
    <source>
        <dbReference type="SAM" id="SignalP"/>
    </source>
</evidence>
<name>A0ABS9BTQ7_9BACT</name>
<dbReference type="Pfam" id="PF03372">
    <property type="entry name" value="Exo_endo_phos"/>
    <property type="match status" value="1"/>
</dbReference>
<feature type="signal peptide" evidence="1">
    <location>
        <begin position="1"/>
        <end position="20"/>
    </location>
</feature>
<proteinExistence type="predicted"/>
<keyword evidence="1" id="KW-0732">Signal</keyword>
<sequence length="265" mass="29201">MGKFILSMVFGLFLSGHSLAQQRTLTLLTFNIYHGENPYHAGESNLAEVAALIQKYQPDFVALQEVDSMTVRSASSQGGRKVDLAAELAELTGMQGYFAKAIDFSQGGYGESILSKWPVEFSTIPLPTPMGGEGRSLALANVKMSDGKEFIFAGTHLCHEFEANRNAQTEEIIRQLIRHGLSVVLAGDFNFEPNERAYGILSKDFLDAALLVNTSPAATYPAEAPTSRIDYFWISQDLRGTVISIEVLDVDFSDHRPILMKLKMD</sequence>
<dbReference type="InterPro" id="IPR051916">
    <property type="entry name" value="GPI-anchor_lipid_remodeler"/>
</dbReference>
<dbReference type="InterPro" id="IPR036691">
    <property type="entry name" value="Endo/exonu/phosph_ase_sf"/>
</dbReference>
<keyword evidence="3" id="KW-0378">Hydrolase</keyword>
<feature type="chain" id="PRO_5046740759" evidence="1">
    <location>
        <begin position="21"/>
        <end position="265"/>
    </location>
</feature>
<evidence type="ECO:0000313" key="4">
    <source>
        <dbReference type="Proteomes" id="UP001201449"/>
    </source>
</evidence>
<comment type="caution">
    <text evidence="3">The sequence shown here is derived from an EMBL/GenBank/DDBJ whole genome shotgun (WGS) entry which is preliminary data.</text>
</comment>
<dbReference type="SUPFAM" id="SSF56219">
    <property type="entry name" value="DNase I-like"/>
    <property type="match status" value="1"/>
</dbReference>
<gene>
    <name evidence="3" type="ORF">L0U89_10330</name>
</gene>
<keyword evidence="4" id="KW-1185">Reference proteome</keyword>
<dbReference type="RefSeq" id="WP_234861454.1">
    <property type="nucleotide sequence ID" value="NZ_JAKEVZ010000007.1"/>
</dbReference>
<protein>
    <submittedName>
        <fullName evidence="3">Endonuclease/exonuclease/phosphatase family protein</fullName>
    </submittedName>
</protein>
<dbReference type="Gene3D" id="3.60.10.10">
    <property type="entry name" value="Endonuclease/exonuclease/phosphatase"/>
    <property type="match status" value="1"/>
</dbReference>
<organism evidence="3 4">
    <name type="scientific">Mariniradius sediminis</name>
    <dbReference type="NCBI Taxonomy" id="2909237"/>
    <lineage>
        <taxon>Bacteria</taxon>
        <taxon>Pseudomonadati</taxon>
        <taxon>Bacteroidota</taxon>
        <taxon>Cytophagia</taxon>
        <taxon>Cytophagales</taxon>
        <taxon>Cyclobacteriaceae</taxon>
        <taxon>Mariniradius</taxon>
    </lineage>
</organism>
<dbReference type="EMBL" id="JAKEVZ010000007">
    <property type="protein sequence ID" value="MCF1751466.1"/>
    <property type="molecule type" value="Genomic_DNA"/>
</dbReference>
<dbReference type="PANTHER" id="PTHR14859:SF15">
    <property type="entry name" value="ENDONUCLEASE_EXONUCLEASE_PHOSPHATASE DOMAIN-CONTAINING PROTEIN"/>
    <property type="match status" value="1"/>
</dbReference>
<keyword evidence="3" id="KW-0540">Nuclease</keyword>
<dbReference type="GO" id="GO:0004519">
    <property type="term" value="F:endonuclease activity"/>
    <property type="evidence" value="ECO:0007669"/>
    <property type="project" value="UniProtKB-KW"/>
</dbReference>
<dbReference type="PANTHER" id="PTHR14859">
    <property type="entry name" value="CALCOFLUOR WHITE HYPERSENSITIVE PROTEIN PRECURSOR"/>
    <property type="match status" value="1"/>
</dbReference>
<reference evidence="3 4" key="1">
    <citation type="submission" date="2022-01" db="EMBL/GenBank/DDBJ databases">
        <title>Mariniradius saccharolyticus sp. nov., isolated from sediment of a river.</title>
        <authorList>
            <person name="Liu H."/>
        </authorList>
    </citation>
    <scope>NUCLEOTIDE SEQUENCE [LARGE SCALE GENOMIC DNA]</scope>
    <source>
        <strain evidence="3 4">RY-2</strain>
    </source>
</reference>
<feature type="domain" description="Endonuclease/exonuclease/phosphatase" evidence="2">
    <location>
        <begin position="28"/>
        <end position="255"/>
    </location>
</feature>
<dbReference type="Proteomes" id="UP001201449">
    <property type="component" value="Unassembled WGS sequence"/>
</dbReference>
<keyword evidence="3" id="KW-0255">Endonuclease</keyword>
<evidence type="ECO:0000259" key="2">
    <source>
        <dbReference type="Pfam" id="PF03372"/>
    </source>
</evidence>
<evidence type="ECO:0000313" key="3">
    <source>
        <dbReference type="EMBL" id="MCF1751466.1"/>
    </source>
</evidence>
<dbReference type="InterPro" id="IPR005135">
    <property type="entry name" value="Endo/exonuclease/phosphatase"/>
</dbReference>
<accession>A0ABS9BTQ7</accession>